<dbReference type="CDD" id="cd08060">
    <property type="entry name" value="MPN_UPF0172"/>
    <property type="match status" value="1"/>
</dbReference>
<dbReference type="InterPro" id="IPR005366">
    <property type="entry name" value="EMC8/9"/>
</dbReference>
<protein>
    <submittedName>
        <fullName evidence="3">UPF0172-domain-containing protein</fullName>
    </submittedName>
</protein>
<sequence length="203" mass="22179">MSSPSFQLADLAYTKLILHALKYPHQTVNGVLLGTPPESAGKTVDIVDAVPLQHHWSNLSPAMEVGLGMVAAHAQSRKLQIVGYYQAPERLGDTTLSPAGERVACKIKEFFETPIALVINGSKLDDENGGAFVSYVPLSPTSTAFRPVEHKLRFTKAIPRRSLHLVRHTNLLSQFGDFDDYLEDTSVQFLKNGAVEAALNSPQ</sequence>
<gene>
    <name evidence="3" type="ORF">EDB92DRAFT_1936412</name>
</gene>
<keyword evidence="4" id="KW-1185">Reference proteome</keyword>
<evidence type="ECO:0000313" key="3">
    <source>
        <dbReference type="EMBL" id="KAH8985092.1"/>
    </source>
</evidence>
<reference evidence="3" key="1">
    <citation type="submission" date="2022-01" db="EMBL/GenBank/DDBJ databases">
        <title>Comparative genomics reveals a dynamic genome evolution in the ectomycorrhizal milk-cap (Lactarius) mushrooms.</title>
        <authorList>
            <consortium name="DOE Joint Genome Institute"/>
            <person name="Lebreton A."/>
            <person name="Tang N."/>
            <person name="Kuo A."/>
            <person name="LaButti K."/>
            <person name="Drula E."/>
            <person name="Barry K."/>
            <person name="Clum A."/>
            <person name="Lipzen A."/>
            <person name="Mousain D."/>
            <person name="Ng V."/>
            <person name="Wang R."/>
            <person name="Wang X."/>
            <person name="Dai Y."/>
            <person name="Henrissat B."/>
            <person name="Grigoriev I.V."/>
            <person name="Guerin-Laguette A."/>
            <person name="Yu F."/>
            <person name="Martin F.M."/>
        </authorList>
    </citation>
    <scope>NUCLEOTIDE SEQUENCE</scope>
    <source>
        <strain evidence="3">QP</strain>
    </source>
</reference>
<feature type="domain" description="MPN" evidence="2">
    <location>
        <begin position="6"/>
        <end position="138"/>
    </location>
</feature>
<dbReference type="Pfam" id="PF03665">
    <property type="entry name" value="UPF0172"/>
    <property type="match status" value="1"/>
</dbReference>
<evidence type="ECO:0000259" key="2">
    <source>
        <dbReference type="PROSITE" id="PS50249"/>
    </source>
</evidence>
<dbReference type="Gene3D" id="3.40.140.10">
    <property type="entry name" value="Cytidine Deaminase, domain 2"/>
    <property type="match status" value="1"/>
</dbReference>
<dbReference type="PANTHER" id="PTHR12941:SF10">
    <property type="entry name" value="ER MEMBRANE PROTEIN COMPLEX SUBUNIT 8_9 HOMOLOG"/>
    <property type="match status" value="1"/>
</dbReference>
<comment type="similarity">
    <text evidence="1">Belongs to the EMC8/EMC9 family.</text>
</comment>
<accession>A0AAD4LBK4</accession>
<dbReference type="AlphaFoldDB" id="A0AAD4LBK4"/>
<proteinExistence type="inferred from homology"/>
<dbReference type="PANTHER" id="PTHR12941">
    <property type="entry name" value="ER MEMBRANE PROTEIN COMPLEX"/>
    <property type="match status" value="1"/>
</dbReference>
<organism evidence="3 4">
    <name type="scientific">Lactarius akahatsu</name>
    <dbReference type="NCBI Taxonomy" id="416441"/>
    <lineage>
        <taxon>Eukaryota</taxon>
        <taxon>Fungi</taxon>
        <taxon>Dikarya</taxon>
        <taxon>Basidiomycota</taxon>
        <taxon>Agaricomycotina</taxon>
        <taxon>Agaricomycetes</taxon>
        <taxon>Russulales</taxon>
        <taxon>Russulaceae</taxon>
        <taxon>Lactarius</taxon>
    </lineage>
</organism>
<dbReference type="GO" id="GO:0072546">
    <property type="term" value="C:EMC complex"/>
    <property type="evidence" value="ECO:0007669"/>
    <property type="project" value="InterPro"/>
</dbReference>
<evidence type="ECO:0000313" key="4">
    <source>
        <dbReference type="Proteomes" id="UP001201163"/>
    </source>
</evidence>
<dbReference type="InterPro" id="IPR037518">
    <property type="entry name" value="MPN"/>
</dbReference>
<name>A0AAD4LBK4_9AGAM</name>
<comment type="caution">
    <text evidence="3">The sequence shown here is derived from an EMBL/GenBank/DDBJ whole genome shotgun (WGS) entry which is preliminary data.</text>
</comment>
<evidence type="ECO:0000256" key="1">
    <source>
        <dbReference type="ARBA" id="ARBA00007461"/>
    </source>
</evidence>
<dbReference type="EMBL" id="JAKELL010000068">
    <property type="protein sequence ID" value="KAH8985092.1"/>
    <property type="molecule type" value="Genomic_DNA"/>
</dbReference>
<dbReference type="PROSITE" id="PS50249">
    <property type="entry name" value="MPN"/>
    <property type="match status" value="1"/>
</dbReference>
<dbReference type="Proteomes" id="UP001201163">
    <property type="component" value="Unassembled WGS sequence"/>
</dbReference>